<dbReference type="PANTHER" id="PTHR35024:SF4">
    <property type="entry name" value="POLYMER-FORMING CYTOSKELETAL PROTEIN"/>
    <property type="match status" value="1"/>
</dbReference>
<sequence length="137" mass="14766">MWKEKTDMKKNDAQFKAYMGEDTVFNGSLNFDGTVRIDGKFEGQVTTADTLIIGETGHVMAEISAGTVICMGYVEGTVMASQKIEIHSTSKVVGNIKSPALYIELGGVLDGTCDMTGKETNIIPLVKAEEIQPANKT</sequence>
<organism evidence="1">
    <name type="scientific">marine metagenome</name>
    <dbReference type="NCBI Taxonomy" id="408172"/>
    <lineage>
        <taxon>unclassified sequences</taxon>
        <taxon>metagenomes</taxon>
        <taxon>ecological metagenomes</taxon>
    </lineage>
</organism>
<protein>
    <recommendedName>
        <fullName evidence="2">Polymer-forming cytoskeletal protein</fullName>
    </recommendedName>
</protein>
<dbReference type="EMBL" id="UINC01007681">
    <property type="protein sequence ID" value="SVA34571.1"/>
    <property type="molecule type" value="Genomic_DNA"/>
</dbReference>
<gene>
    <name evidence="1" type="ORF">METZ01_LOCUS87425</name>
</gene>
<dbReference type="PANTHER" id="PTHR35024">
    <property type="entry name" value="HYPOTHETICAL CYTOSOLIC PROTEIN"/>
    <property type="match status" value="1"/>
</dbReference>
<dbReference type="InterPro" id="IPR007607">
    <property type="entry name" value="BacA/B"/>
</dbReference>
<dbReference type="AlphaFoldDB" id="A0A381V3N0"/>
<evidence type="ECO:0008006" key="2">
    <source>
        <dbReference type="Google" id="ProtNLM"/>
    </source>
</evidence>
<name>A0A381V3N0_9ZZZZ</name>
<accession>A0A381V3N0</accession>
<reference evidence="1" key="1">
    <citation type="submission" date="2018-05" db="EMBL/GenBank/DDBJ databases">
        <authorList>
            <person name="Lanie J.A."/>
            <person name="Ng W.-L."/>
            <person name="Kazmierczak K.M."/>
            <person name="Andrzejewski T.M."/>
            <person name="Davidsen T.M."/>
            <person name="Wayne K.J."/>
            <person name="Tettelin H."/>
            <person name="Glass J.I."/>
            <person name="Rusch D."/>
            <person name="Podicherti R."/>
            <person name="Tsui H.-C.T."/>
            <person name="Winkler M.E."/>
        </authorList>
    </citation>
    <scope>NUCLEOTIDE SEQUENCE</scope>
</reference>
<proteinExistence type="predicted"/>
<evidence type="ECO:0000313" key="1">
    <source>
        <dbReference type="EMBL" id="SVA34571.1"/>
    </source>
</evidence>
<dbReference type="Pfam" id="PF04519">
    <property type="entry name" value="Bactofilin"/>
    <property type="match status" value="1"/>
</dbReference>